<accession>A0ABT4PJ65</accession>
<dbReference type="EMBL" id="JAPZVM010000009">
    <property type="protein sequence ID" value="MCZ8373097.1"/>
    <property type="molecule type" value="Genomic_DNA"/>
</dbReference>
<gene>
    <name evidence="2" type="ORF">O6P32_10325</name>
</gene>
<reference evidence="2" key="1">
    <citation type="submission" date="2022-12" db="EMBL/GenBank/DDBJ databases">
        <title>Phocaeicola acetigenes sp. nov., isolated feces from a healthy human.</title>
        <authorList>
            <person name="Do H."/>
            <person name="Ha Y.B."/>
            <person name="Kim J.-S."/>
            <person name="Suh M.K."/>
            <person name="Kim H.S."/>
            <person name="Lee J.-S."/>
        </authorList>
    </citation>
    <scope>NUCLEOTIDE SEQUENCE</scope>
    <source>
        <strain evidence="2">KGMB11183</strain>
    </source>
</reference>
<feature type="transmembrane region" description="Helical" evidence="1">
    <location>
        <begin position="38"/>
        <end position="59"/>
    </location>
</feature>
<evidence type="ECO:0000313" key="2">
    <source>
        <dbReference type="EMBL" id="MCZ8373097.1"/>
    </source>
</evidence>
<proteinExistence type="predicted"/>
<keyword evidence="1" id="KW-1133">Transmembrane helix</keyword>
<name>A0ABT4PJ65_9BACT</name>
<keyword evidence="3" id="KW-1185">Reference proteome</keyword>
<comment type="caution">
    <text evidence="2">The sequence shown here is derived from an EMBL/GenBank/DDBJ whole genome shotgun (WGS) entry which is preliminary data.</text>
</comment>
<organism evidence="2 3">
    <name type="scientific">Phocaeicola acetigenes</name>
    <dbReference type="NCBI Taxonomy" id="3016083"/>
    <lineage>
        <taxon>Bacteria</taxon>
        <taxon>Pseudomonadati</taxon>
        <taxon>Bacteroidota</taxon>
        <taxon>Bacteroidia</taxon>
        <taxon>Bacteroidales</taxon>
        <taxon>Bacteroidaceae</taxon>
        <taxon>Phocaeicola</taxon>
    </lineage>
</organism>
<dbReference type="RefSeq" id="WP_269878408.1">
    <property type="nucleotide sequence ID" value="NZ_JAPZVM010000009.1"/>
</dbReference>
<keyword evidence="1" id="KW-0472">Membrane</keyword>
<dbReference type="Proteomes" id="UP001141933">
    <property type="component" value="Unassembled WGS sequence"/>
</dbReference>
<evidence type="ECO:0000256" key="1">
    <source>
        <dbReference type="SAM" id="Phobius"/>
    </source>
</evidence>
<evidence type="ECO:0000313" key="3">
    <source>
        <dbReference type="Proteomes" id="UP001141933"/>
    </source>
</evidence>
<protein>
    <submittedName>
        <fullName evidence="2">Uncharacterized protein</fullName>
    </submittedName>
</protein>
<feature type="transmembrane region" description="Helical" evidence="1">
    <location>
        <begin position="7"/>
        <end position="26"/>
    </location>
</feature>
<sequence>MSKKNIWILFGTSVLLSIASICISLLRSEPLTWDGMSALVGILSLLVTLLLGWQIYTFIDIENKIKRTIKEEFDKKAKDVYIAIIGNTLTYQVEDARFYIEEREWNRALSLQIHILQGYINLNQKEKVEETVDLLTTFFHLHIKDVSPENIKRTIKELKRAIPHSDKAYELLLFISSCLKK</sequence>
<keyword evidence="1" id="KW-0812">Transmembrane</keyword>